<gene>
    <name evidence="7" type="ORF">COW72_01805</name>
</gene>
<dbReference type="InterPro" id="IPR018109">
    <property type="entry name" value="Folylpolyglutamate_synth_CS"/>
</dbReference>
<protein>
    <recommendedName>
        <fullName evidence="9">UDP-N-acetylmuramoyl-L-alanyl-D-glutamate--2, 6-diaminopimelate ligase</fullName>
    </recommendedName>
</protein>
<dbReference type="AlphaFoldDB" id="A0A2H0FL39"/>
<dbReference type="GO" id="GO:0004326">
    <property type="term" value="F:tetrahydrofolylpolyglutamate synthase activity"/>
    <property type="evidence" value="ECO:0007669"/>
    <property type="project" value="InterPro"/>
</dbReference>
<evidence type="ECO:0000256" key="1">
    <source>
        <dbReference type="ARBA" id="ARBA00022598"/>
    </source>
</evidence>
<evidence type="ECO:0008006" key="9">
    <source>
        <dbReference type="Google" id="ProtNLM"/>
    </source>
</evidence>
<feature type="domain" description="Mur ligase central" evidence="6">
    <location>
        <begin position="41"/>
        <end position="221"/>
    </location>
</feature>
<dbReference type="SUPFAM" id="SSF53623">
    <property type="entry name" value="MurD-like peptide ligases, catalytic domain"/>
    <property type="match status" value="1"/>
</dbReference>
<proteinExistence type="predicted"/>
<dbReference type="PANTHER" id="PTHR23135:SF4">
    <property type="entry name" value="UDP-N-ACETYLMURAMOYL-L-ALANYL-D-GLUTAMATE--2,6-DIAMINOPIMELATE LIGASE MURE HOMOLOG, CHLOROPLASTIC"/>
    <property type="match status" value="1"/>
</dbReference>
<keyword evidence="4" id="KW-0472">Membrane</keyword>
<dbReference type="InterPro" id="IPR013221">
    <property type="entry name" value="Mur_ligase_cen"/>
</dbReference>
<evidence type="ECO:0000313" key="8">
    <source>
        <dbReference type="Proteomes" id="UP000230778"/>
    </source>
</evidence>
<evidence type="ECO:0000256" key="4">
    <source>
        <dbReference type="SAM" id="Phobius"/>
    </source>
</evidence>
<feature type="domain" description="Mur ligase C-terminal" evidence="5">
    <location>
        <begin position="244"/>
        <end position="371"/>
    </location>
</feature>
<evidence type="ECO:0000259" key="6">
    <source>
        <dbReference type="Pfam" id="PF08245"/>
    </source>
</evidence>
<dbReference type="InterPro" id="IPR036615">
    <property type="entry name" value="Mur_ligase_C_dom_sf"/>
</dbReference>
<dbReference type="PROSITE" id="PS01011">
    <property type="entry name" value="FOLYLPOLYGLU_SYNT_1"/>
    <property type="match status" value="1"/>
</dbReference>
<feature type="transmembrane region" description="Helical" evidence="4">
    <location>
        <begin position="12"/>
        <end position="31"/>
    </location>
</feature>
<dbReference type="GO" id="GO:0005524">
    <property type="term" value="F:ATP binding"/>
    <property type="evidence" value="ECO:0007669"/>
    <property type="project" value="UniProtKB-KW"/>
</dbReference>
<dbReference type="Gene3D" id="3.90.190.20">
    <property type="entry name" value="Mur ligase, C-terminal domain"/>
    <property type="match status" value="1"/>
</dbReference>
<dbReference type="PANTHER" id="PTHR23135">
    <property type="entry name" value="MUR LIGASE FAMILY MEMBER"/>
    <property type="match status" value="1"/>
</dbReference>
<dbReference type="Gene3D" id="3.40.1190.10">
    <property type="entry name" value="Mur-like, catalytic domain"/>
    <property type="match status" value="1"/>
</dbReference>
<dbReference type="Proteomes" id="UP000230778">
    <property type="component" value="Unassembled WGS sequence"/>
</dbReference>
<dbReference type="InterPro" id="IPR004101">
    <property type="entry name" value="Mur_ligase_C"/>
</dbReference>
<evidence type="ECO:0000256" key="3">
    <source>
        <dbReference type="ARBA" id="ARBA00022840"/>
    </source>
</evidence>
<dbReference type="InterPro" id="IPR036565">
    <property type="entry name" value="Mur-like_cat_sf"/>
</dbReference>
<organism evidence="7 8">
    <name type="scientific">Candidatus Nealsonbacteria bacterium CG18_big_fil_WC_8_21_14_2_50_37_10</name>
    <dbReference type="NCBI Taxonomy" id="1974717"/>
    <lineage>
        <taxon>Bacteria</taxon>
        <taxon>Candidatus Nealsoniibacteriota</taxon>
    </lineage>
</organism>
<keyword evidence="4" id="KW-0812">Transmembrane</keyword>
<keyword evidence="1" id="KW-0436">Ligase</keyword>
<evidence type="ECO:0000256" key="2">
    <source>
        <dbReference type="ARBA" id="ARBA00022741"/>
    </source>
</evidence>
<keyword evidence="3" id="KW-0067">ATP-binding</keyword>
<reference evidence="7 8" key="1">
    <citation type="submission" date="2017-09" db="EMBL/GenBank/DDBJ databases">
        <title>Depth-based differentiation of microbial function through sediment-hosted aquifers and enrichment of novel symbionts in the deep terrestrial subsurface.</title>
        <authorList>
            <person name="Probst A.J."/>
            <person name="Ladd B."/>
            <person name="Jarett J.K."/>
            <person name="Geller-Mcgrath D.E."/>
            <person name="Sieber C.M."/>
            <person name="Emerson J.B."/>
            <person name="Anantharaman K."/>
            <person name="Thomas B.C."/>
            <person name="Malmstrom R."/>
            <person name="Stieglmeier M."/>
            <person name="Klingl A."/>
            <person name="Woyke T."/>
            <person name="Ryan C.M."/>
            <person name="Banfield J.F."/>
        </authorList>
    </citation>
    <scope>NUCLEOTIDE SEQUENCE [LARGE SCALE GENOMIC DNA]</scope>
    <source>
        <strain evidence="7">CG18_big_fil_WC_8_21_14_2_50_37_10</strain>
    </source>
</reference>
<sequence>MKEIIKRFIPPFFISWYHFLLAFLGVVLYRFPSQKIGVIGVTGTNGKTTVVNLTTKILEEAGYKVASLSSIKFKIREKEWGNALKMTMPGRFKIQKFLREAVNTGCQYAILEVTSEGIKQHRHRFINFGTAVFTNLTPEHIEAHGSFENYRSAKGKLFQATKNIHIINLDDENSEYFLKFPAKKKYTYGFDQGDINNKDLQLNLRLIGDFNIYNALSAICVGLSQGVSLDICKRAVEKVEGIPGRMEDVVSQPFKVFVDYAFTPNALEKVYQTLTKNYKLPTSKLICVLGACGGGRDKWKRPILGSLAGKYCDEVIVTNEDPYDENPLEIIEQVAKGTNNKAKKILDRREAIKEALKLAKEGDVVVITGKGCEPWICIAKGRKIPWDDREVAREEIKRLSKLRD</sequence>
<dbReference type="Pfam" id="PF08245">
    <property type="entry name" value="Mur_ligase_M"/>
    <property type="match status" value="1"/>
</dbReference>
<keyword evidence="2" id="KW-0547">Nucleotide-binding</keyword>
<keyword evidence="4" id="KW-1133">Transmembrane helix</keyword>
<dbReference type="Pfam" id="PF02875">
    <property type="entry name" value="Mur_ligase_C"/>
    <property type="match status" value="1"/>
</dbReference>
<evidence type="ECO:0000259" key="5">
    <source>
        <dbReference type="Pfam" id="PF02875"/>
    </source>
</evidence>
<dbReference type="EMBL" id="PCUC01000101">
    <property type="protein sequence ID" value="PIQ06620.1"/>
    <property type="molecule type" value="Genomic_DNA"/>
</dbReference>
<comment type="caution">
    <text evidence="7">The sequence shown here is derived from an EMBL/GenBank/DDBJ whole genome shotgun (WGS) entry which is preliminary data.</text>
</comment>
<accession>A0A2H0FL39</accession>
<dbReference type="SUPFAM" id="SSF53244">
    <property type="entry name" value="MurD-like peptide ligases, peptide-binding domain"/>
    <property type="match status" value="1"/>
</dbReference>
<evidence type="ECO:0000313" key="7">
    <source>
        <dbReference type="EMBL" id="PIQ06620.1"/>
    </source>
</evidence>
<name>A0A2H0FL39_9BACT</name>